<evidence type="ECO:0000313" key="10">
    <source>
        <dbReference type="Proteomes" id="UP000298057"/>
    </source>
</evidence>
<gene>
    <name evidence="8" type="ORF">EHQ81_01885</name>
    <name evidence="7" type="ORF">EHQ82_20730</name>
</gene>
<keyword evidence="5 6" id="KW-0472">Membrane</keyword>
<dbReference type="InterPro" id="IPR022791">
    <property type="entry name" value="L-PG_synthase/AglD"/>
</dbReference>
<evidence type="ECO:0000256" key="3">
    <source>
        <dbReference type="ARBA" id="ARBA00022692"/>
    </source>
</evidence>
<feature type="transmembrane region" description="Helical" evidence="6">
    <location>
        <begin position="155"/>
        <end position="180"/>
    </location>
</feature>
<feature type="transmembrane region" description="Helical" evidence="6">
    <location>
        <begin position="12"/>
        <end position="30"/>
    </location>
</feature>
<protein>
    <submittedName>
        <fullName evidence="8">UPF0104 family protein</fullName>
    </submittedName>
</protein>
<dbReference type="Proteomes" id="UP000297832">
    <property type="component" value="Unassembled WGS sequence"/>
</dbReference>
<keyword evidence="2" id="KW-1003">Cell membrane</keyword>
<keyword evidence="3 6" id="KW-0812">Transmembrane</keyword>
<evidence type="ECO:0000256" key="2">
    <source>
        <dbReference type="ARBA" id="ARBA00022475"/>
    </source>
</evidence>
<evidence type="ECO:0000256" key="6">
    <source>
        <dbReference type="SAM" id="Phobius"/>
    </source>
</evidence>
<reference evidence="8 9" key="2">
    <citation type="journal article" date="2019" name="PLoS Negl. Trop. Dis.">
        <title>Revisiting the worldwide diversity of Leptospira species in the environment.</title>
        <authorList>
            <person name="Vincent A.T."/>
            <person name="Schiettekatte O."/>
            <person name="Bourhy P."/>
            <person name="Veyrier F.J."/>
            <person name="Picardeau M."/>
        </authorList>
    </citation>
    <scope>NUCLEOTIDE SEQUENCE [LARGE SCALE GENOMIC DNA]</scope>
    <source>
        <strain evidence="8 9">201702405</strain>
        <strain evidence="7">201702406</strain>
    </source>
</reference>
<dbReference type="Proteomes" id="UP000298057">
    <property type="component" value="Unassembled WGS sequence"/>
</dbReference>
<evidence type="ECO:0000256" key="5">
    <source>
        <dbReference type="ARBA" id="ARBA00023136"/>
    </source>
</evidence>
<feature type="transmembrane region" description="Helical" evidence="6">
    <location>
        <begin position="234"/>
        <end position="255"/>
    </location>
</feature>
<dbReference type="EMBL" id="RQGV01000005">
    <property type="protein sequence ID" value="TGM15169.1"/>
    <property type="molecule type" value="Genomic_DNA"/>
</dbReference>
<organism evidence="8 9">
    <name type="scientific">Leptospira selangorensis</name>
    <dbReference type="NCBI Taxonomy" id="2484982"/>
    <lineage>
        <taxon>Bacteria</taxon>
        <taxon>Pseudomonadati</taxon>
        <taxon>Spirochaetota</taxon>
        <taxon>Spirochaetia</taxon>
        <taxon>Leptospirales</taxon>
        <taxon>Leptospiraceae</taxon>
        <taxon>Leptospira</taxon>
    </lineage>
</organism>
<evidence type="ECO:0000313" key="8">
    <source>
        <dbReference type="EMBL" id="TGM15169.1"/>
    </source>
</evidence>
<keyword evidence="10" id="KW-1185">Reference proteome</keyword>
<dbReference type="AlphaFoldDB" id="A0A5F2BVM7"/>
<sequence length="323" mass="36167">MKNKIIKNGIRTVLVASSLAYFFYYLYQHYNNLPNLSWNLSVAVGLMGGTLLYCLNILTGGVVWNILLKNYNINISWIDSIHIVSFSQFGKYIPGNIGQHIGRVVFAKAKGIPTATTLQTIFIEAIVLSIVGVLISIIGFYFFQFKGFYNSELLLVQIIFFALVLLCLPKILFSIINKLVEKRFLKFALQDRLVIPKFDTLILITILHITMFINLGIILNLIARVVLGSPENHIFFLITAFSWSWILGYLAPGAPAGLGIREAVLVASLSMRFDPAIAIGLSIILRFITTIGDGFVFLIALAFKYRLPKVKTDHITDPSKKSN</sequence>
<evidence type="ECO:0000256" key="1">
    <source>
        <dbReference type="ARBA" id="ARBA00004651"/>
    </source>
</evidence>
<keyword evidence="4 6" id="KW-1133">Transmembrane helix</keyword>
<feature type="transmembrane region" description="Helical" evidence="6">
    <location>
        <begin position="201"/>
        <end position="222"/>
    </location>
</feature>
<name>A0A5F2BVM7_9LEPT</name>
<dbReference type="Pfam" id="PF03706">
    <property type="entry name" value="LPG_synthase_TM"/>
    <property type="match status" value="1"/>
</dbReference>
<proteinExistence type="predicted"/>
<evidence type="ECO:0000256" key="4">
    <source>
        <dbReference type="ARBA" id="ARBA00022989"/>
    </source>
</evidence>
<dbReference type="GO" id="GO:0005886">
    <property type="term" value="C:plasma membrane"/>
    <property type="evidence" value="ECO:0007669"/>
    <property type="project" value="UniProtKB-SubCell"/>
</dbReference>
<comment type="subcellular location">
    <subcellularLocation>
        <location evidence="1">Cell membrane</location>
        <topology evidence="1">Multi-pass membrane protein</topology>
    </subcellularLocation>
</comment>
<feature type="transmembrane region" description="Helical" evidence="6">
    <location>
        <begin position="276"/>
        <end position="303"/>
    </location>
</feature>
<dbReference type="EMBL" id="RQGU01000161">
    <property type="protein sequence ID" value="TGM11970.1"/>
    <property type="molecule type" value="Genomic_DNA"/>
</dbReference>
<dbReference type="RefSeq" id="WP_135629202.1">
    <property type="nucleotide sequence ID" value="NZ_RQGU01000161.1"/>
</dbReference>
<feature type="transmembrane region" description="Helical" evidence="6">
    <location>
        <begin position="42"/>
        <end position="67"/>
    </location>
</feature>
<accession>A0A5F2BVM7</accession>
<feature type="transmembrane region" description="Helical" evidence="6">
    <location>
        <begin position="121"/>
        <end position="143"/>
    </location>
</feature>
<evidence type="ECO:0000313" key="9">
    <source>
        <dbReference type="Proteomes" id="UP000297832"/>
    </source>
</evidence>
<comment type="caution">
    <text evidence="8">The sequence shown here is derived from an EMBL/GenBank/DDBJ whole genome shotgun (WGS) entry which is preliminary data.</text>
</comment>
<reference evidence="7" key="1">
    <citation type="submission" date="2018-10" db="EMBL/GenBank/DDBJ databases">
        <authorList>
            <person name="Vincent A.T."/>
            <person name="Schiettekatte O."/>
            <person name="Bourhy P."/>
            <person name="Veyrier F.J."/>
            <person name="Picardeau M."/>
        </authorList>
    </citation>
    <scope>NUCLEOTIDE SEQUENCE</scope>
    <source>
        <strain evidence="7">201702406</strain>
    </source>
</reference>
<evidence type="ECO:0000313" key="7">
    <source>
        <dbReference type="EMBL" id="TGM11970.1"/>
    </source>
</evidence>